<keyword evidence="6" id="KW-0325">Glycoprotein</keyword>
<evidence type="ECO:0000313" key="11">
    <source>
        <dbReference type="Proteomes" id="UP001151532"/>
    </source>
</evidence>
<reference evidence="10" key="1">
    <citation type="submission" date="2022-11" db="EMBL/GenBank/DDBJ databases">
        <authorList>
            <person name="Hyden B.L."/>
            <person name="Feng K."/>
            <person name="Yates T."/>
            <person name="Jawdy S."/>
            <person name="Smart L.B."/>
            <person name="Muchero W."/>
        </authorList>
    </citation>
    <scope>NUCLEOTIDE SEQUENCE</scope>
    <source>
        <tissue evidence="10">Shoot tip</tissue>
    </source>
</reference>
<keyword evidence="11" id="KW-1185">Reference proteome</keyword>
<accession>A0A9Q0VAC7</accession>
<dbReference type="GO" id="GO:0005576">
    <property type="term" value="C:extracellular region"/>
    <property type="evidence" value="ECO:0007669"/>
    <property type="project" value="UniProtKB-SubCell"/>
</dbReference>
<feature type="chain" id="PRO_5040347493" evidence="9">
    <location>
        <begin position="27"/>
        <end position="86"/>
    </location>
</feature>
<name>A0A9Q0VAC7_SALPP</name>
<keyword evidence="5" id="KW-0221">Differentiation</keyword>
<dbReference type="OrthoDB" id="1406315at2759"/>
<dbReference type="AlphaFoldDB" id="A0A9Q0VAC7"/>
<gene>
    <name evidence="10" type="ORF">OIU79_031089</name>
</gene>
<evidence type="ECO:0000256" key="4">
    <source>
        <dbReference type="ARBA" id="ARBA00022729"/>
    </source>
</evidence>
<keyword evidence="7" id="KW-0379">Hydroxylation</keyword>
<sequence length="86" mass="9623">MANTPTGTRVLAVLLVVFLMLVRLEAAPIHTLQEHDKRLLLSKVLNSKSRMEFRGRWMSMSESATDRLSPEGPNPEHHSHLPAGNP</sequence>
<feature type="signal peptide" evidence="9">
    <location>
        <begin position="1"/>
        <end position="26"/>
    </location>
</feature>
<keyword evidence="4 9" id="KW-0732">Signal</keyword>
<protein>
    <submittedName>
        <fullName evidence="10">CLAVATA3/ESR (CLE)-RELATED PROTEIN 7</fullName>
    </submittedName>
</protein>
<proteinExistence type="inferred from homology"/>
<evidence type="ECO:0000313" key="10">
    <source>
        <dbReference type="EMBL" id="KAJ6744887.1"/>
    </source>
</evidence>
<evidence type="ECO:0000256" key="6">
    <source>
        <dbReference type="ARBA" id="ARBA00023180"/>
    </source>
</evidence>
<evidence type="ECO:0000256" key="9">
    <source>
        <dbReference type="SAM" id="SignalP"/>
    </source>
</evidence>
<keyword evidence="3" id="KW-0964">Secreted</keyword>
<comment type="subcellular location">
    <subcellularLocation>
        <location evidence="1">Secreted</location>
        <location evidence="1">Extracellular space</location>
    </subcellularLocation>
</comment>
<dbReference type="GO" id="GO:0030154">
    <property type="term" value="P:cell differentiation"/>
    <property type="evidence" value="ECO:0007669"/>
    <property type="project" value="UniProtKB-KW"/>
</dbReference>
<evidence type="ECO:0000256" key="5">
    <source>
        <dbReference type="ARBA" id="ARBA00022782"/>
    </source>
</evidence>
<dbReference type="PANTHER" id="PTHR36016:SF9">
    <property type="entry name" value="PROTEIN, PUTATIVE-RELATED"/>
    <property type="match status" value="1"/>
</dbReference>
<evidence type="ECO:0000256" key="3">
    <source>
        <dbReference type="ARBA" id="ARBA00022525"/>
    </source>
</evidence>
<evidence type="ECO:0000256" key="1">
    <source>
        <dbReference type="ARBA" id="ARBA00004239"/>
    </source>
</evidence>
<feature type="compositionally biased region" description="Basic and acidic residues" evidence="8">
    <location>
        <begin position="64"/>
        <end position="79"/>
    </location>
</feature>
<dbReference type="InterPro" id="IPR039617">
    <property type="entry name" value="CLAVATA3-CLE"/>
</dbReference>
<reference evidence="10" key="2">
    <citation type="journal article" date="2023" name="Int. J. Mol. Sci.">
        <title>De Novo Assembly and Annotation of 11 Diverse Shrub Willow (Salix) Genomes Reveals Novel Gene Organization in Sex-Linked Regions.</title>
        <authorList>
            <person name="Hyden B."/>
            <person name="Feng K."/>
            <person name="Yates T.B."/>
            <person name="Jawdy S."/>
            <person name="Cereghino C."/>
            <person name="Smart L.B."/>
            <person name="Muchero W."/>
        </authorList>
    </citation>
    <scope>NUCLEOTIDE SEQUENCE</scope>
    <source>
        <tissue evidence="10">Shoot tip</tissue>
    </source>
</reference>
<evidence type="ECO:0000256" key="8">
    <source>
        <dbReference type="SAM" id="MobiDB-lite"/>
    </source>
</evidence>
<comment type="similarity">
    <text evidence="2">Belongs to the CLV3/ESR signal peptide family.</text>
</comment>
<evidence type="ECO:0000256" key="2">
    <source>
        <dbReference type="ARBA" id="ARBA00005416"/>
    </source>
</evidence>
<dbReference type="EMBL" id="JAPFFK010000009">
    <property type="protein sequence ID" value="KAJ6744887.1"/>
    <property type="molecule type" value="Genomic_DNA"/>
</dbReference>
<dbReference type="PANTHER" id="PTHR36016">
    <property type="entry name" value="CLAVATA3/ESR (CLE)-RELATED PROTEIN 7"/>
    <property type="match status" value="1"/>
</dbReference>
<feature type="region of interest" description="Disordered" evidence="8">
    <location>
        <begin position="56"/>
        <end position="86"/>
    </location>
</feature>
<evidence type="ECO:0000256" key="7">
    <source>
        <dbReference type="ARBA" id="ARBA00023278"/>
    </source>
</evidence>
<organism evidence="10 11">
    <name type="scientific">Salix purpurea</name>
    <name type="common">Purple osier willow</name>
    <dbReference type="NCBI Taxonomy" id="77065"/>
    <lineage>
        <taxon>Eukaryota</taxon>
        <taxon>Viridiplantae</taxon>
        <taxon>Streptophyta</taxon>
        <taxon>Embryophyta</taxon>
        <taxon>Tracheophyta</taxon>
        <taxon>Spermatophyta</taxon>
        <taxon>Magnoliopsida</taxon>
        <taxon>eudicotyledons</taxon>
        <taxon>Gunneridae</taxon>
        <taxon>Pentapetalae</taxon>
        <taxon>rosids</taxon>
        <taxon>fabids</taxon>
        <taxon>Malpighiales</taxon>
        <taxon>Salicaceae</taxon>
        <taxon>Saliceae</taxon>
        <taxon>Salix</taxon>
    </lineage>
</organism>
<dbReference type="Proteomes" id="UP001151532">
    <property type="component" value="Chromosome 19"/>
</dbReference>
<comment type="caution">
    <text evidence="10">The sequence shown here is derived from an EMBL/GenBank/DDBJ whole genome shotgun (WGS) entry which is preliminary data.</text>
</comment>